<dbReference type="CDD" id="cd14798">
    <property type="entry name" value="RX-CC_like"/>
    <property type="match status" value="1"/>
</dbReference>
<evidence type="ECO:0000259" key="12">
    <source>
        <dbReference type="Pfam" id="PF25019"/>
    </source>
</evidence>
<evidence type="ECO:0000313" key="13">
    <source>
        <dbReference type="EMBL" id="KAG2557159.1"/>
    </source>
</evidence>
<evidence type="ECO:0000256" key="6">
    <source>
        <dbReference type="ARBA" id="ARBA00022840"/>
    </source>
</evidence>
<dbReference type="Pfam" id="PF18052">
    <property type="entry name" value="Rx_N"/>
    <property type="match status" value="1"/>
</dbReference>
<evidence type="ECO:0000256" key="4">
    <source>
        <dbReference type="ARBA" id="ARBA00022741"/>
    </source>
</evidence>
<dbReference type="GO" id="GO:0006952">
    <property type="term" value="P:defense response"/>
    <property type="evidence" value="ECO:0007669"/>
    <property type="project" value="UniProtKB-KW"/>
</dbReference>
<dbReference type="InterPro" id="IPR032675">
    <property type="entry name" value="LRR_dom_sf"/>
</dbReference>
<dbReference type="InterPro" id="IPR055414">
    <property type="entry name" value="LRR_R13L4/SHOC2-like"/>
</dbReference>
<protein>
    <submittedName>
        <fullName evidence="13">Uncharacterized protein</fullName>
    </submittedName>
</protein>
<feature type="domain" description="Disease resistance protein winged helix" evidence="10">
    <location>
        <begin position="451"/>
        <end position="521"/>
    </location>
</feature>
<dbReference type="SMART" id="SM00369">
    <property type="entry name" value="LRR_TYP"/>
    <property type="match status" value="6"/>
</dbReference>
<comment type="similarity">
    <text evidence="1">Belongs to the disease resistance NB-LRR family.</text>
</comment>
<dbReference type="EMBL" id="CM029052">
    <property type="protein sequence ID" value="KAG2557158.1"/>
    <property type="molecule type" value="Genomic_DNA"/>
</dbReference>
<name>A0A8T0P946_PANVG</name>
<feature type="domain" description="Disease resistance R13L4/SHOC-2-like LRR" evidence="11">
    <location>
        <begin position="569"/>
        <end position="701"/>
    </location>
</feature>
<keyword evidence="2" id="KW-0433">Leucine-rich repeat</keyword>
<gene>
    <name evidence="13" type="ORF">PVAP13_8NG164907</name>
</gene>
<reference evidence="13" key="1">
    <citation type="submission" date="2020-05" db="EMBL/GenBank/DDBJ databases">
        <title>WGS assembly of Panicum virgatum.</title>
        <authorList>
            <person name="Lovell J.T."/>
            <person name="Jenkins J."/>
            <person name="Shu S."/>
            <person name="Juenger T.E."/>
            <person name="Schmutz J."/>
        </authorList>
    </citation>
    <scope>NUCLEOTIDE SEQUENCE</scope>
    <source>
        <strain evidence="13">AP13</strain>
    </source>
</reference>
<evidence type="ECO:0000259" key="10">
    <source>
        <dbReference type="Pfam" id="PF23559"/>
    </source>
</evidence>
<dbReference type="PANTHER" id="PTHR36766:SF40">
    <property type="entry name" value="DISEASE RESISTANCE PROTEIN RGA3"/>
    <property type="match status" value="1"/>
</dbReference>
<dbReference type="Pfam" id="PF00931">
    <property type="entry name" value="NB-ARC"/>
    <property type="match status" value="1"/>
</dbReference>
<keyword evidence="4" id="KW-0547">Nucleotide-binding</keyword>
<comment type="caution">
    <text evidence="13">The sequence shown here is derived from an EMBL/GenBank/DDBJ whole genome shotgun (WGS) entry which is preliminary data.</text>
</comment>
<dbReference type="Proteomes" id="UP000823388">
    <property type="component" value="Chromosome 8N"/>
</dbReference>
<evidence type="ECO:0000259" key="9">
    <source>
        <dbReference type="Pfam" id="PF18052"/>
    </source>
</evidence>
<dbReference type="PRINTS" id="PR00364">
    <property type="entry name" value="DISEASERSIST"/>
</dbReference>
<dbReference type="Pfam" id="PF23598">
    <property type="entry name" value="LRR_14"/>
    <property type="match status" value="2"/>
</dbReference>
<keyword evidence="6" id="KW-0067">ATP-binding</keyword>
<proteinExistence type="inferred from homology"/>
<feature type="domain" description="Disease resistance R13L4/SHOC-2-like LRR" evidence="11">
    <location>
        <begin position="817"/>
        <end position="916"/>
    </location>
</feature>
<sequence length="1315" mass="149556">MASAVGGLIASKLAELVWDEATLLWRFKDDVDGLKRTMVKLQALMRHADRREGQDEGERREIMRVWMKDFKAAAYDIEDLLDEFDAIELIKQDQPKIKLFFSSYNPFLLRFTLAHKMKKVKEVLTNIEKEGCGTLDLVPQDTSMWADEVARNQAIISPTNGGIDIIRMVGRDTEKEKLIKLLKSEADEVVSIIPIVGLGGLGKTTLAQSIFFDNRTKTFDLRVWVYVSKKFDLQRIGEIIISIVSRSTSIEPSEWYITLKDGNLQSITEMLKSMLPTKKYLIVLDDMWEEGVDNLEKLKHMLQYGRKGSKIILTTRMQHVVDKLDIGALASQGIIRPVRKSDQINLSILSDDDCWNVMRQTPFWQDEDLCGLEAIGRQIAKKCAGLPLLARSLGFLLSQHKSTEAWEDIRDKKIILGMEENTLLQEPLEGLMLSYYYMPLKFKLCFTYCAVYAKGFTIASDNLIQQWRALGYIQSIIDGKHCVDYLLGMSFLQISKTSQNAPEDAEGPIKVTMHDLVYDLATIILGQQLIALNDPKELTQNSLEKNYCRHMQFINYQKQSIDRKKIPSKIRSLHFTECDRLQLQDKSFSKCKYLRVLDISECSIQGKSVPSNISLPSSIHQLMLLRYLDASGLPITSLPKSLHKLQNMQTLILSNCALETLPNNIGSLLNLCYLDLSGNSSLNKLPVSFGELSALWFLNLSACSKFYELPESIGNLISLRHLDMSGCNVLQKLPDKFGTLPNLLFLNLSSCSKLVKLPDSINIKSLEHLNLSSCHQLQGLPNNFGNLENLMFLNLSDCYNAHMLPESFCRLKHLKDLDLSDCHDLKELPKCFGNLSELHSLNLTSCSKLQSLPESFGGLSKLKRLDLSYCIRLENLPSSFRSLQLQVLYMWNIHELPEGISNMTSLIKFEVHSVKGWYIDFFGTPSILRLPYRVVEHSVHEVNEVGYGPHSSIVSIGKLACQHLRINHLEKVKHSEDAERAKLRDNADLQKLCLSWGHEDMTENKRDAEVLENLIPPRTLEGFALRGYMGTNFPKWMLEISSYLPYLTSIKLMNLACDAIPPLGMLPNLRLLLIILIPNIRKIGKEFYGEKGACKRLRVIQLYGLKNLEECWTTRSGEEGDDFLIPNLHMLDVWDCPKLKFLPYPPKSMYWDLTYGDEVLPPMHGFGRLSSSTLPFEAIIRSKSFTTDKWDRLQHLATLEELSVTGFHSSLASFPEATPCFPSLRRLHLMLPSLEILPEWLGQLITLEKIIIRGSPNLTSLPQSIRNLTALKRLEIGSCPRLVERCKGEDAHKISHIPEVELDGTRFVQGQPVRE</sequence>
<dbReference type="InterPro" id="IPR001611">
    <property type="entry name" value="Leu-rich_rpt"/>
</dbReference>
<dbReference type="InterPro" id="IPR038005">
    <property type="entry name" value="RX-like_CC"/>
</dbReference>
<feature type="domain" description="NB-ARC" evidence="8">
    <location>
        <begin position="172"/>
        <end position="361"/>
    </location>
</feature>
<dbReference type="SUPFAM" id="SSF52540">
    <property type="entry name" value="P-loop containing nucleoside triphosphate hydrolases"/>
    <property type="match status" value="1"/>
</dbReference>
<dbReference type="Gene3D" id="1.20.5.4130">
    <property type="match status" value="1"/>
</dbReference>
<keyword evidence="5" id="KW-0611">Plant defense</keyword>
<dbReference type="InterPro" id="IPR058922">
    <property type="entry name" value="WHD_DRP"/>
</dbReference>
<organism evidence="13 14">
    <name type="scientific">Panicum virgatum</name>
    <name type="common">Blackwell switchgrass</name>
    <dbReference type="NCBI Taxonomy" id="38727"/>
    <lineage>
        <taxon>Eukaryota</taxon>
        <taxon>Viridiplantae</taxon>
        <taxon>Streptophyta</taxon>
        <taxon>Embryophyta</taxon>
        <taxon>Tracheophyta</taxon>
        <taxon>Spermatophyta</taxon>
        <taxon>Magnoliopsida</taxon>
        <taxon>Liliopsida</taxon>
        <taxon>Poales</taxon>
        <taxon>Poaceae</taxon>
        <taxon>PACMAD clade</taxon>
        <taxon>Panicoideae</taxon>
        <taxon>Panicodae</taxon>
        <taxon>Paniceae</taxon>
        <taxon>Panicinae</taxon>
        <taxon>Panicum</taxon>
        <taxon>Panicum sect. Hiantes</taxon>
    </lineage>
</organism>
<dbReference type="GO" id="GO:0051707">
    <property type="term" value="P:response to other organism"/>
    <property type="evidence" value="ECO:0007669"/>
    <property type="project" value="UniProtKB-ARBA"/>
</dbReference>
<dbReference type="Gene3D" id="1.10.10.10">
    <property type="entry name" value="Winged helix-like DNA-binding domain superfamily/Winged helix DNA-binding domain"/>
    <property type="match status" value="1"/>
</dbReference>
<dbReference type="EMBL" id="CM029052">
    <property type="protein sequence ID" value="KAG2557159.1"/>
    <property type="molecule type" value="Genomic_DNA"/>
</dbReference>
<dbReference type="Gene3D" id="3.80.10.10">
    <property type="entry name" value="Ribonuclease Inhibitor"/>
    <property type="match status" value="4"/>
</dbReference>
<keyword evidence="3" id="KW-0677">Repeat</keyword>
<dbReference type="SUPFAM" id="SSF52058">
    <property type="entry name" value="L domain-like"/>
    <property type="match status" value="2"/>
</dbReference>
<feature type="domain" description="Disease resistance N-terminal" evidence="9">
    <location>
        <begin position="10"/>
        <end position="95"/>
    </location>
</feature>
<dbReference type="InterPro" id="IPR027417">
    <property type="entry name" value="P-loop_NTPase"/>
</dbReference>
<dbReference type="InterPro" id="IPR056789">
    <property type="entry name" value="LRR_R13L1-DRL21"/>
</dbReference>
<evidence type="ECO:0000313" key="14">
    <source>
        <dbReference type="Proteomes" id="UP000823388"/>
    </source>
</evidence>
<evidence type="ECO:0000256" key="7">
    <source>
        <dbReference type="ARBA" id="ARBA00023054"/>
    </source>
</evidence>
<dbReference type="Pfam" id="PF25019">
    <property type="entry name" value="LRR_R13L1-DRL21"/>
    <property type="match status" value="1"/>
</dbReference>
<dbReference type="PANTHER" id="PTHR36766">
    <property type="entry name" value="PLANT BROAD-SPECTRUM MILDEW RESISTANCE PROTEIN RPW8"/>
    <property type="match status" value="1"/>
</dbReference>
<evidence type="ECO:0000256" key="3">
    <source>
        <dbReference type="ARBA" id="ARBA00022737"/>
    </source>
</evidence>
<evidence type="ECO:0000256" key="5">
    <source>
        <dbReference type="ARBA" id="ARBA00022821"/>
    </source>
</evidence>
<dbReference type="InterPro" id="IPR002182">
    <property type="entry name" value="NB-ARC"/>
</dbReference>
<dbReference type="InterPro" id="IPR003591">
    <property type="entry name" value="Leu-rich_rpt_typical-subtyp"/>
</dbReference>
<accession>A0A8T0P946</accession>
<keyword evidence="7" id="KW-0175">Coiled coil</keyword>
<dbReference type="InterPro" id="IPR041118">
    <property type="entry name" value="Rx_N"/>
</dbReference>
<dbReference type="GO" id="GO:0005524">
    <property type="term" value="F:ATP binding"/>
    <property type="evidence" value="ECO:0007669"/>
    <property type="project" value="UniProtKB-KW"/>
</dbReference>
<dbReference type="GO" id="GO:0043531">
    <property type="term" value="F:ADP binding"/>
    <property type="evidence" value="ECO:0007669"/>
    <property type="project" value="InterPro"/>
</dbReference>
<evidence type="ECO:0000256" key="2">
    <source>
        <dbReference type="ARBA" id="ARBA00022614"/>
    </source>
</evidence>
<dbReference type="Gene3D" id="3.40.50.300">
    <property type="entry name" value="P-loop containing nucleotide triphosphate hydrolases"/>
    <property type="match status" value="1"/>
</dbReference>
<evidence type="ECO:0000259" key="8">
    <source>
        <dbReference type="Pfam" id="PF00931"/>
    </source>
</evidence>
<dbReference type="Gene3D" id="1.10.8.430">
    <property type="entry name" value="Helical domain of apoptotic protease-activating factors"/>
    <property type="match status" value="1"/>
</dbReference>
<dbReference type="InterPro" id="IPR042197">
    <property type="entry name" value="Apaf_helical"/>
</dbReference>
<evidence type="ECO:0000259" key="11">
    <source>
        <dbReference type="Pfam" id="PF23598"/>
    </source>
</evidence>
<keyword evidence="14" id="KW-1185">Reference proteome</keyword>
<dbReference type="InterPro" id="IPR036388">
    <property type="entry name" value="WH-like_DNA-bd_sf"/>
</dbReference>
<feature type="domain" description="R13L1/DRL21-like LRR repeat region" evidence="12">
    <location>
        <begin position="961"/>
        <end position="1074"/>
    </location>
</feature>
<dbReference type="Pfam" id="PF00560">
    <property type="entry name" value="LRR_1"/>
    <property type="match status" value="2"/>
</dbReference>
<dbReference type="Pfam" id="PF23559">
    <property type="entry name" value="WHD_DRP"/>
    <property type="match status" value="1"/>
</dbReference>
<evidence type="ECO:0000256" key="1">
    <source>
        <dbReference type="ARBA" id="ARBA00008894"/>
    </source>
</evidence>
<dbReference type="OrthoDB" id="674488at2759"/>